<dbReference type="AlphaFoldDB" id="A0A927B118"/>
<dbReference type="Pfam" id="PF05685">
    <property type="entry name" value="Uma2"/>
    <property type="match status" value="1"/>
</dbReference>
<evidence type="ECO:0000259" key="1">
    <source>
        <dbReference type="Pfam" id="PF05685"/>
    </source>
</evidence>
<feature type="domain" description="Putative restriction endonuclease" evidence="1">
    <location>
        <begin position="18"/>
        <end position="153"/>
    </location>
</feature>
<reference evidence="2" key="1">
    <citation type="submission" date="2020-09" db="EMBL/GenBank/DDBJ databases">
        <authorList>
            <person name="Kim M.K."/>
        </authorList>
    </citation>
    <scope>NUCLEOTIDE SEQUENCE</scope>
    <source>
        <strain evidence="2">BT704</strain>
    </source>
</reference>
<keyword evidence="2" id="KW-0540">Nuclease</keyword>
<dbReference type="RefSeq" id="WP_191038996.1">
    <property type="nucleotide sequence ID" value="NZ_JACXAA010000003.1"/>
</dbReference>
<dbReference type="GO" id="GO:0004519">
    <property type="term" value="F:endonuclease activity"/>
    <property type="evidence" value="ECO:0007669"/>
    <property type="project" value="UniProtKB-KW"/>
</dbReference>
<comment type="caution">
    <text evidence="2">The sequence shown here is derived from an EMBL/GenBank/DDBJ whole genome shotgun (WGS) entry which is preliminary data.</text>
</comment>
<keyword evidence="2" id="KW-0255">Endonuclease</keyword>
<gene>
    <name evidence="2" type="ORF">IC230_10795</name>
</gene>
<dbReference type="SUPFAM" id="SSF52980">
    <property type="entry name" value="Restriction endonuclease-like"/>
    <property type="match status" value="1"/>
</dbReference>
<keyword evidence="3" id="KW-1185">Reference proteome</keyword>
<dbReference type="InterPro" id="IPR008538">
    <property type="entry name" value="Uma2"/>
</dbReference>
<dbReference type="InterPro" id="IPR012296">
    <property type="entry name" value="Nuclease_put_TT1808"/>
</dbReference>
<dbReference type="Proteomes" id="UP000653797">
    <property type="component" value="Unassembled WGS sequence"/>
</dbReference>
<organism evidence="2 3">
    <name type="scientific">Spirosoma validum</name>
    <dbReference type="NCBI Taxonomy" id="2771355"/>
    <lineage>
        <taxon>Bacteria</taxon>
        <taxon>Pseudomonadati</taxon>
        <taxon>Bacteroidota</taxon>
        <taxon>Cytophagia</taxon>
        <taxon>Cytophagales</taxon>
        <taxon>Cytophagaceae</taxon>
        <taxon>Spirosoma</taxon>
    </lineage>
</organism>
<evidence type="ECO:0000313" key="2">
    <source>
        <dbReference type="EMBL" id="MBD2753378.1"/>
    </source>
</evidence>
<dbReference type="EMBL" id="JACXAA010000003">
    <property type="protein sequence ID" value="MBD2753378.1"/>
    <property type="molecule type" value="Genomic_DNA"/>
</dbReference>
<evidence type="ECO:0000313" key="3">
    <source>
        <dbReference type="Proteomes" id="UP000653797"/>
    </source>
</evidence>
<proteinExistence type="predicted"/>
<dbReference type="CDD" id="cd06260">
    <property type="entry name" value="DUF820-like"/>
    <property type="match status" value="1"/>
</dbReference>
<keyword evidence="2" id="KW-0378">Hydrolase</keyword>
<accession>A0A927B118</accession>
<protein>
    <submittedName>
        <fullName evidence="2">Uma2 family endonuclease</fullName>
    </submittedName>
</protein>
<dbReference type="InterPro" id="IPR011335">
    <property type="entry name" value="Restrct_endonuc-II-like"/>
</dbReference>
<dbReference type="Gene3D" id="3.90.1570.10">
    <property type="entry name" value="tt1808, chain A"/>
    <property type="match status" value="1"/>
</dbReference>
<sequence>METLVAPLLSDYEADRRKPMPSKNHAFIQMRISGTLFSCYASQFTILPEIRIEITGSDYTPDICIYPLIPFDSRHDEIRMTELPLTAIEILSPTQSVEELVAKFEVYFGAGVRSGWLVQPALQTIFLLTPDQKISVFHDELLVDPTTGIELNLSEVFQ</sequence>
<name>A0A927B118_9BACT</name>